<dbReference type="EMBL" id="JBHTKZ010000075">
    <property type="protein sequence ID" value="MFD1184223.1"/>
    <property type="molecule type" value="Genomic_DNA"/>
</dbReference>
<gene>
    <name evidence="1" type="ORF">ACFQ2Z_23070</name>
</gene>
<dbReference type="Proteomes" id="UP001597211">
    <property type="component" value="Unassembled WGS sequence"/>
</dbReference>
<reference evidence="2" key="1">
    <citation type="journal article" date="2019" name="Int. J. Syst. Evol. Microbiol.">
        <title>The Global Catalogue of Microorganisms (GCM) 10K type strain sequencing project: providing services to taxonomists for standard genome sequencing and annotation.</title>
        <authorList>
            <consortium name="The Broad Institute Genomics Platform"/>
            <consortium name="The Broad Institute Genome Sequencing Center for Infectious Disease"/>
            <person name="Wu L."/>
            <person name="Ma J."/>
        </authorList>
    </citation>
    <scope>NUCLEOTIDE SEQUENCE [LARGE SCALE GENOMIC DNA]</scope>
    <source>
        <strain evidence="2">CCUG 48216</strain>
    </source>
</reference>
<dbReference type="Pfam" id="PF13552">
    <property type="entry name" value="DUF4127"/>
    <property type="match status" value="1"/>
</dbReference>
<sequence>MTTKLVYLPLDERPCNLLYPQQLAAMTDIEMTVPGADLLGNKKQRADLKRLESWLEEQCRDADVLIVSIDMLVHGGIVPSRLHQDDAATCITRLQLLRHLKAIRPNLIIHGFNLITRVPAYSSSEEEPAYYDRFGREIFEMGWLSDKRETVSLTVEEQRRLDEVLAVIPVEVQLDYLNRRRVNSAVNEAAMAMVESGVLDYLIIPLDDNAKFGFSAMEQRKLAIRAEMAGLTDRVAIYPGADEIGCTLFARVFCTLKRHSPALYVRYSSTQGPLCIPKYEDRSLNESIKAHFTAAGAFMADASGEADAILMVHSPPVSQGEMAETDTAIRDRNRAYFSEVNTREFAQAMKHYLERGRLVMLADVALCNGGDDLLMKQLHRLGMLGRLQGYAAWNTSGNSLGTVIAHAVIASYYRFAVNRTKETDGHEAGFRRFQEASRQFYVSRLVEDWGYQALVRRQVCEEVLPALGASYFELSHVQELVCRHIEDKLNHFASVYLRGQAATYIQICNVTLPWRRMFEVGFELNLEPAAGEESGR</sequence>
<accession>A0ABW3SI06</accession>
<comment type="caution">
    <text evidence="1">The sequence shown here is derived from an EMBL/GenBank/DDBJ whole genome shotgun (WGS) entry which is preliminary data.</text>
</comment>
<dbReference type="InterPro" id="IPR025394">
    <property type="entry name" value="DUF4127"/>
</dbReference>
<organism evidence="1 2">
    <name type="scientific">Paenibacillus timonensis</name>
    <dbReference type="NCBI Taxonomy" id="225915"/>
    <lineage>
        <taxon>Bacteria</taxon>
        <taxon>Bacillati</taxon>
        <taxon>Bacillota</taxon>
        <taxon>Bacilli</taxon>
        <taxon>Bacillales</taxon>
        <taxon>Paenibacillaceae</taxon>
        <taxon>Paenibacillus</taxon>
    </lineage>
</organism>
<keyword evidence="2" id="KW-1185">Reference proteome</keyword>
<dbReference type="RefSeq" id="WP_240271375.1">
    <property type="nucleotide sequence ID" value="NZ_JAKSXN010000083.1"/>
</dbReference>
<evidence type="ECO:0000313" key="2">
    <source>
        <dbReference type="Proteomes" id="UP001597211"/>
    </source>
</evidence>
<proteinExistence type="predicted"/>
<protein>
    <submittedName>
        <fullName evidence="1">DUF4127 family protein</fullName>
    </submittedName>
</protein>
<name>A0ABW3SI06_9BACL</name>
<evidence type="ECO:0000313" key="1">
    <source>
        <dbReference type="EMBL" id="MFD1184223.1"/>
    </source>
</evidence>